<dbReference type="Proteomes" id="UP000126788">
    <property type="component" value="Genome"/>
</dbReference>
<reference evidence="1 5" key="1">
    <citation type="journal article" date="2013" name="J. Virol.">
        <title>Comparative genomics of carp herpesviruses.</title>
        <authorList>
            <person name="Davison A.J."/>
            <person name="Kurobe T."/>
            <person name="Gatherer D."/>
            <person name="Cunningham C."/>
            <person name="Korf I."/>
            <person name="Fukuda H."/>
            <person name="Hedrick R.P."/>
            <person name="Waltzek T.B."/>
        </authorList>
    </citation>
    <scope>NUCLEOTIDE SEQUENCE [LARGE SCALE GENOMIC DNA]</scope>
    <source>
        <strain evidence="1">ST-J1</strain>
    </source>
</reference>
<evidence type="ECO:0000313" key="6">
    <source>
        <dbReference type="Proteomes" id="UP000126788"/>
    </source>
</evidence>
<dbReference type="Proteomes" id="UP000142765">
    <property type="component" value="Segment"/>
</dbReference>
<reference evidence="3 7" key="3">
    <citation type="submission" date="2015-08" db="EMBL/GenBank/DDBJ databases">
        <authorList>
            <person name="Babu N.S."/>
            <person name="Beckwith C.J."/>
            <person name="Beseler K.G."/>
            <person name="Brison A."/>
            <person name="Carone J.V."/>
            <person name="Caskin T.P."/>
            <person name="Diamond M."/>
            <person name="Durham M.E."/>
            <person name="Foxe J.M."/>
            <person name="Go M."/>
            <person name="Henderson B.A."/>
            <person name="Jones I.B."/>
            <person name="McGettigan J.A."/>
            <person name="Micheletti S.J."/>
            <person name="Nasrallah M.E."/>
            <person name="Ortiz D."/>
            <person name="Piller C.R."/>
            <person name="Privatt S.R."/>
            <person name="Schneider S.L."/>
            <person name="Sharp S."/>
            <person name="Smith T.C."/>
            <person name="Stanton J.D."/>
            <person name="Ullery H.E."/>
            <person name="Wilson R.J."/>
            <person name="Serrano M.G."/>
            <person name="Buck G."/>
            <person name="Lee V."/>
            <person name="Wang Y."/>
            <person name="Carvalho R."/>
            <person name="Voegtly L."/>
            <person name="Shi R."/>
            <person name="Duckworth R."/>
            <person name="Johnson A."/>
            <person name="Loviza R."/>
            <person name="Walstead R."/>
            <person name="Shah Z."/>
            <person name="Kiflezghi M."/>
            <person name="Wade K."/>
            <person name="Ball S.L."/>
            <person name="Bradley K.W."/>
            <person name="Asai D.J."/>
            <person name="Bowman C.A."/>
            <person name="Russell D.A."/>
            <person name="Pope W.H."/>
            <person name="Jacobs-Sera D."/>
            <person name="Hendrix R.W."/>
            <person name="Hatfull G.F."/>
        </authorList>
    </citation>
    <scope>NUCLEOTIDE SEQUENCE [LARGE SCALE GENOMIC DNA]</scope>
    <source>
        <strain evidence="3">SY</strain>
    </source>
</reference>
<reference evidence="4" key="4">
    <citation type="submission" date="2019-10" db="EMBL/GenBank/DDBJ databases">
        <title>The complete genome of Cyprinid herpesvirus 2, a new strain isolated from Allogynogenetic crucian carp.</title>
        <authorList>
            <person name="Jiang Y."/>
            <person name="Wang H."/>
            <person name="Lu L."/>
        </authorList>
    </citation>
    <scope>NUCLEOTIDE SEQUENCE</scope>
    <source>
        <strain evidence="4">YC-01</strain>
    </source>
</reference>
<dbReference type="Proteomes" id="UP000101183">
    <property type="component" value="Segment"/>
</dbReference>
<evidence type="ECO:0000313" key="7">
    <source>
        <dbReference type="Proteomes" id="UP000142765"/>
    </source>
</evidence>
<dbReference type="EMBL" id="JQ815364">
    <property type="protein sequence ID" value="AFJ20537.1"/>
    <property type="molecule type" value="Genomic_DNA"/>
</dbReference>
<organism evidence="1 5">
    <name type="scientific">Cyprinid herpesvirus 2</name>
    <name type="common">CyHV-2</name>
    <dbReference type="NCBI Taxonomy" id="317878"/>
    <lineage>
        <taxon>Viruses</taxon>
        <taxon>Duplodnaviria</taxon>
        <taxon>Heunggongvirae</taxon>
        <taxon>Peploviricota</taxon>
        <taxon>Herviviricetes</taxon>
        <taxon>Herpesvirales</taxon>
        <taxon>Alloherpesviridae</taxon>
        <taxon>Cyvirus</taxon>
        <taxon>Cyvirus cyprinidallo2</taxon>
    </lineage>
</organism>
<sequence>MAWWTEGLANTWDGYLCDATVQCAYTNNPTDIQSSKTFGCKHLRQTSDPQWESETTRASRFMELMLALQRGVEYINSRSVSYMWPSGEHPTDVKPGDFWLSEDCVPQLAAEWPHVTLMTASGLRQPLFIEDRVDVKSAPCMCAVWVNFEADGTKTISTRRHNMETCNVERWGREGGEALVVWDPANLEAPARFDLCERAVPYRKYPMNAAPQGPRLDYDDMPVRKGCSRHFQALKAVQTMQKCPWWVEREVLRETDFAGANRALKNTFFFTPCDDLNLCVQVWYRADQDYGKRRLGKFERPAVKTEIWRTRRIPVLNMYSSSHGHCFFSCRLWGPYESDSSKALVAPTMKALLSAMVPIMVAGGCRPLEAPSRSGGPTKGVPKLKVLTHASCLRKFHGCLKEQHLSAYVQFLSAFEQLAITYDLPYHQPRPLRSVLDLPDKHDCTLYQASPPLD</sequence>
<evidence type="ECO:0000313" key="1">
    <source>
        <dbReference type="EMBL" id="AFJ20537.1"/>
    </source>
</evidence>
<name>K7PCD7_CYHV2</name>
<protein>
    <submittedName>
        <fullName evidence="1 3">ORF111</fullName>
    </submittedName>
</protein>
<evidence type="ECO:0000313" key="4">
    <source>
        <dbReference type="EMBL" id="QIV66926.1"/>
    </source>
</evidence>
<gene>
    <name evidence="1" type="ORF">CyHV2_ORF111</name>
</gene>
<reference evidence="6" key="5">
    <citation type="journal article" date="2022" name="Can. J. Microbiol.">
        <title>Characterization and Prevalence of A New Fatal Genotype CyHV-2 in Mainland China.</title>
        <authorList>
            <person name="Li L."/>
            <person name="Luo Y."/>
            <person name="Gao Z."/>
            <person name="Huang J."/>
            <person name="Zheng X."/>
            <person name="Nie H."/>
            <person name="Zhang J."/>
            <person name="Lin L."/>
            <person name="Yuan J."/>
        </authorList>
    </citation>
    <scope>NUCLEOTIDE SEQUENCE [LARGE SCALE GENOMIC DNA]</scope>
</reference>
<dbReference type="RefSeq" id="YP_007003929.1">
    <property type="nucleotide sequence ID" value="NC_019495.1"/>
</dbReference>
<dbReference type="EMBL" id="KM200722">
    <property type="protein sequence ID" value="AKC02054.1"/>
    <property type="molecule type" value="Genomic_DNA"/>
</dbReference>
<dbReference type="OrthoDB" id="9383at10239"/>
<dbReference type="EMBL" id="MN593216">
    <property type="protein sequence ID" value="QIV66926.1"/>
    <property type="molecule type" value="Genomic_DNA"/>
</dbReference>
<accession>K7PCD7</accession>
<dbReference type="GeneID" id="14011345"/>
<keyword evidence="5" id="KW-1185">Reference proteome</keyword>
<evidence type="ECO:0000313" key="3">
    <source>
        <dbReference type="EMBL" id="AMB21679.1"/>
    </source>
</evidence>
<reference evidence="2" key="2">
    <citation type="journal article" date="2015" name="Can. J. Microbiol.">
        <title>Characterization and Prevalence of A New Fatal Genotype CyHV-2 in Mainland China.</title>
        <authorList>
            <person name="Li L."/>
            <person name="Luo Y."/>
            <person name="Gao Z."/>
            <person name="Huang J."/>
            <person name="Zheng X."/>
            <person name="Nie H."/>
            <person name="Zhang J."/>
            <person name="Lin L."/>
            <person name="Yuan J."/>
        </authorList>
    </citation>
    <scope>NUCLEOTIDE SEQUENCE [LARGE SCALE GENOMIC DNA]</scope>
    <source>
        <strain evidence="2">SY-C1</strain>
    </source>
</reference>
<evidence type="ECO:0000313" key="2">
    <source>
        <dbReference type="EMBL" id="AKC02054.1"/>
    </source>
</evidence>
<dbReference type="EMBL" id="KT387800">
    <property type="protein sequence ID" value="AMB21679.1"/>
    <property type="molecule type" value="Genomic_DNA"/>
</dbReference>
<evidence type="ECO:0000313" key="5">
    <source>
        <dbReference type="Proteomes" id="UP000101183"/>
    </source>
</evidence>
<dbReference type="KEGG" id="vg:14011345"/>
<proteinExistence type="predicted"/>